<comment type="caution">
    <text evidence="1">The sequence shown here is derived from an EMBL/GenBank/DDBJ whole genome shotgun (WGS) entry which is preliminary data.</text>
</comment>
<gene>
    <name evidence="1" type="ORF">LEP1GSC186_4332</name>
</gene>
<dbReference type="AlphaFoldDB" id="M6UBW6"/>
<sequence length="39" mass="4560">MDHHKIRLIGIFEIIQAVVHALVVDKLIFHSFSWMETAN</sequence>
<protein>
    <submittedName>
        <fullName evidence="1">Uncharacterized protein</fullName>
    </submittedName>
</protein>
<evidence type="ECO:0000313" key="1">
    <source>
        <dbReference type="EMBL" id="EMO40446.1"/>
    </source>
</evidence>
<name>M6UBW6_9LEPT</name>
<dbReference type="EMBL" id="AHOP02000031">
    <property type="protein sequence ID" value="EMO40446.1"/>
    <property type="molecule type" value="Genomic_DNA"/>
</dbReference>
<reference evidence="1 2" key="1">
    <citation type="submission" date="2013-01" db="EMBL/GenBank/DDBJ databases">
        <authorList>
            <person name="Harkins D.M."/>
            <person name="Durkin A.S."/>
            <person name="Brinkac L.M."/>
            <person name="Haft D.H."/>
            <person name="Selengut J.D."/>
            <person name="Sanka R."/>
            <person name="DePew J."/>
            <person name="Purushe J."/>
            <person name="Matthias M.A."/>
            <person name="Vinetz J.M."/>
            <person name="Sutton G.G."/>
            <person name="Nierman W.C."/>
            <person name="Fouts D.E."/>
        </authorList>
    </citation>
    <scope>NUCLEOTIDE SEQUENCE [LARGE SCALE GENOMIC DNA]</scope>
    <source>
        <strain evidence="1 2">ZUN142</strain>
    </source>
</reference>
<accession>M6UBW6</accession>
<evidence type="ECO:0000313" key="2">
    <source>
        <dbReference type="Proteomes" id="UP000012153"/>
    </source>
</evidence>
<proteinExistence type="predicted"/>
<organism evidence="1 2">
    <name type="scientific">Leptospira noguchii serovar Autumnalis str. ZUN142</name>
    <dbReference type="NCBI Taxonomy" id="1085540"/>
    <lineage>
        <taxon>Bacteria</taxon>
        <taxon>Pseudomonadati</taxon>
        <taxon>Spirochaetota</taxon>
        <taxon>Spirochaetia</taxon>
        <taxon>Leptospirales</taxon>
        <taxon>Leptospiraceae</taxon>
        <taxon>Leptospira</taxon>
    </lineage>
</organism>
<dbReference type="Proteomes" id="UP000012153">
    <property type="component" value="Unassembled WGS sequence"/>
</dbReference>